<feature type="active site" evidence="1">
    <location>
        <position position="593"/>
    </location>
</feature>
<dbReference type="PROSITE" id="PS51996">
    <property type="entry name" value="TR_MART"/>
    <property type="match status" value="1"/>
</dbReference>
<keyword evidence="1" id="KW-0328">Glycosyltransferase</keyword>
<comment type="similarity">
    <text evidence="1">Belongs to the Tevenvirinae NAD(+)--arginine ADP-ribosyltransferase family.</text>
</comment>
<dbReference type="InterPro" id="IPR016225">
    <property type="entry name" value="Phage_T4_Alt-like"/>
</dbReference>
<keyword evidence="1" id="KW-0520">NAD</keyword>
<dbReference type="InterPro" id="IPR003540">
    <property type="entry name" value="ADP-ribosyltransferase"/>
</dbReference>
<evidence type="ECO:0000313" key="3">
    <source>
        <dbReference type="EMBL" id="AIX12187.1"/>
    </source>
</evidence>
<comment type="function">
    <text evidence="1">ADP-ribosyltransferase that efficiently ADP-ribosylates one of the two alpha subunits of host RNA polymerase RPOA on an arginine located in the C-terminal region. ADP-ribosylation of RPOA alpha subunit enhances the transcription of viral early genes. Also ribosylates RPOA subunits beta, beta' and sigma 70 and performs an autoribosylation reaction.</text>
</comment>
<keyword evidence="1" id="KW-0946">Virion</keyword>
<dbReference type="Proteomes" id="UP000030323">
    <property type="component" value="Segment"/>
</dbReference>
<feature type="site" description="Cleavage" evidence="1">
    <location>
        <begin position="6"/>
        <end position="7"/>
    </location>
</feature>
<dbReference type="GO" id="GO:0044423">
    <property type="term" value="C:virion component"/>
    <property type="evidence" value="ECO:0007669"/>
    <property type="project" value="UniProtKB-UniRule"/>
</dbReference>
<dbReference type="GO" id="GO:0005576">
    <property type="term" value="C:extracellular region"/>
    <property type="evidence" value="ECO:0007669"/>
    <property type="project" value="InterPro"/>
</dbReference>
<feature type="chain" id="PRO_5042302550" description="NAD(+)--arginine ADP-ribosyltransferase" evidence="1">
    <location>
        <begin position="1"/>
        <end position="697"/>
    </location>
</feature>
<dbReference type="GO" id="GO:0106274">
    <property type="term" value="F:NAD+-protein-arginine ADP-ribosyltransferase activity"/>
    <property type="evidence" value="ECO:0007669"/>
    <property type="project" value="UniProtKB-UniRule"/>
</dbReference>
<comment type="subcellular location">
    <subcellularLocation>
        <location evidence="1">Virion</location>
    </subcellularLocation>
    <text evidence="1">About 25-50 copies per virion. This protein is injected into the bacterial cell along with the viral DNA.</text>
</comment>
<comment type="caution">
    <text evidence="1">Lacks conserved residue(s) required for the propagation of feature annotation.</text>
</comment>
<keyword evidence="1 3" id="KW-0808">Transferase</keyword>
<dbReference type="GO" id="GO:0046782">
    <property type="term" value="P:regulation of viral transcription"/>
    <property type="evidence" value="ECO:0007669"/>
    <property type="project" value="UniProtKB-UniRule"/>
</dbReference>
<feature type="domain" description="ADP ribosyltransferase" evidence="2">
    <location>
        <begin position="425"/>
        <end position="609"/>
    </location>
</feature>
<dbReference type="EMBL" id="KM236240">
    <property type="protein sequence ID" value="AIX12187.1"/>
    <property type="molecule type" value="Genomic_DNA"/>
</dbReference>
<keyword evidence="4" id="KW-1185">Reference proteome</keyword>
<gene>
    <name evidence="3" type="ORF">CPT_Moon216</name>
</gene>
<comment type="catalytic activity">
    <reaction evidence="1">
        <text>L-arginyl-[protein] + NAD(+) = N(omega)-(ADP-D-ribosyl)-L-arginyl-[protein] + nicotinamide + H(+)</text>
        <dbReference type="Rhea" id="RHEA:19149"/>
        <dbReference type="Rhea" id="RHEA-COMP:10532"/>
        <dbReference type="Rhea" id="RHEA-COMP:15087"/>
        <dbReference type="ChEBI" id="CHEBI:15378"/>
        <dbReference type="ChEBI" id="CHEBI:17154"/>
        <dbReference type="ChEBI" id="CHEBI:29965"/>
        <dbReference type="ChEBI" id="CHEBI:57540"/>
        <dbReference type="ChEBI" id="CHEBI:142554"/>
        <dbReference type="EC" id="2.4.2.31"/>
    </reaction>
</comment>
<dbReference type="EC" id="2.4.2.31" evidence="1"/>
<sequence>MIELNEVFDEGKERLAVTNLYPKLKIPQIFAIDNTKVAYRMCSYTGGGDANKNIKPGDKMMHVVALGVTDKGLGQLKTLGDNPIAVIDTIFNHVMGIMKFYKFDAALFRVKKNKTGGAGRQMQVIVDRLIKKKGGGKFVMLKELYDFDKKYNYILVYKKNADLVNIPGMTEIMDSIYKKVDTEVGDAYINVETGKQVSKLEAIAGSIATENDKRSDQAVASRAKISRRALMASQYSIRLTGVDTRKDAIEHDKRLDVINSKPPVYLTDKSPDQVSNIQMAIDNFRNDSQSIAKTGEAFKTFDPSWKPDDDRHTLGTMKARAWFPKLASVLSSYTVDDFSQHPSDRNKELLAVAIRDIYRVGEAWSKLEPNDYYGAIKELTRITMEGKDWASDANREAAVREIIELISKQFSDFASSMYKNTSDVDRYTPMQLSGLHAYVGSSYKYINDYLLGLDDYGKDTVEKWIESIDSAFENGVRLPKGTKLFRGQQTKREAIEVSLENKHFYFKNYVSTSMAPIIFGGYGRAYDAMDPDALNTDASTPKEVLDSVSTVQPDSITNSEMGELRLAFVISGAEKIKTIVTNAGISSLAFEAEVILPRGTVLRIDKMYGTAQKLQANDYTRSKSVLMECTVVSPEQLSETTIYDGDKLLEGELVESDYSFSSFVGQLNEAKAETPDWLGEALASFVDINNLPERFIN</sequence>
<evidence type="ECO:0000256" key="1">
    <source>
        <dbReference type="HAMAP-Rule" id="MF_04139"/>
    </source>
</evidence>
<proteinExistence type="inferred from homology"/>
<dbReference type="Gene3D" id="3.90.176.10">
    <property type="entry name" value="Toxin ADP-ribosyltransferase, Chain A, domain 1"/>
    <property type="match status" value="1"/>
</dbReference>
<dbReference type="GO" id="GO:0016779">
    <property type="term" value="F:nucleotidyltransferase activity"/>
    <property type="evidence" value="ECO:0007669"/>
    <property type="project" value="UniProtKB-KW"/>
</dbReference>
<name>A0A0A0YR16_9CAUD</name>
<evidence type="ECO:0000313" key="4">
    <source>
        <dbReference type="Proteomes" id="UP000030323"/>
    </source>
</evidence>
<dbReference type="Pfam" id="PF03496">
    <property type="entry name" value="ADPrib_exo_Tox"/>
    <property type="match status" value="1"/>
</dbReference>
<accession>A0A0A0YR16</accession>
<dbReference type="SUPFAM" id="SSF56399">
    <property type="entry name" value="ADP-ribosylation"/>
    <property type="match status" value="1"/>
</dbReference>
<keyword evidence="1" id="KW-0548">Nucleotidyltransferase</keyword>
<dbReference type="GeneID" id="24721815"/>
<dbReference type="RefSeq" id="YP_009146649.1">
    <property type="nucleotide sequence ID" value="NC_027331.1"/>
</dbReference>
<evidence type="ECO:0000259" key="2">
    <source>
        <dbReference type="Pfam" id="PF03496"/>
    </source>
</evidence>
<dbReference type="HAMAP" id="MF_04139">
    <property type="entry name" value="ALT_T4"/>
    <property type="match status" value="1"/>
</dbReference>
<protein>
    <recommendedName>
        <fullName evidence="1">NAD(+)--arginine ADP-ribosyltransferase</fullName>
        <ecNumber evidence="1">2.4.2.31</ecNumber>
    </recommendedName>
</protein>
<dbReference type="KEGG" id="vg:24721815"/>
<reference evidence="3 4" key="1">
    <citation type="journal article" date="2015" name="Genome Announc.">
        <title>Complete Genome Sequence of Citrobacter freundii Myophage Moon.</title>
        <authorList>
            <person name="Edwards G.B."/>
            <person name="Luna A.J."/>
            <person name="Hernandez A.C."/>
            <person name="Kuty Everett G.F."/>
        </authorList>
    </citation>
    <scope>NUCLEOTIDE SEQUENCE [LARGE SCALE GENOMIC DNA]</scope>
</reference>
<organism evidence="3 4">
    <name type="scientific">Citrobacter phage Moon</name>
    <dbReference type="NCBI Taxonomy" id="1540095"/>
    <lineage>
        <taxon>Viruses</taxon>
        <taxon>Duplodnaviria</taxon>
        <taxon>Heunggongvirae</taxon>
        <taxon>Uroviricota</taxon>
        <taxon>Caudoviricetes</taxon>
        <taxon>Pantevenvirales</taxon>
        <taxon>Straboviridae</taxon>
        <taxon>Tevenvirinae</taxon>
        <taxon>Moonvirus</taxon>
        <taxon>Moonvirus moon</taxon>
    </lineage>
</organism>